<proteinExistence type="inferred from homology"/>
<reference evidence="16 17" key="1">
    <citation type="submission" date="2019-03" db="EMBL/GenBank/DDBJ databases">
        <title>Genomic Encyclopedia of Type Strains, Phase IV (KMG-IV): sequencing the most valuable type-strain genomes for metagenomic binning, comparative biology and taxonomic classification.</title>
        <authorList>
            <person name="Goeker M."/>
        </authorList>
    </citation>
    <scope>NUCLEOTIDE SEQUENCE [LARGE SCALE GENOMIC DNA]</scope>
    <source>
        <strain evidence="16 17">DSM 101688</strain>
    </source>
</reference>
<dbReference type="PROSITE" id="PS51195">
    <property type="entry name" value="Q_MOTIF"/>
    <property type="match status" value="1"/>
</dbReference>
<evidence type="ECO:0000256" key="3">
    <source>
        <dbReference type="ARBA" id="ARBA00022741"/>
    </source>
</evidence>
<dbReference type="PROSITE" id="PS51194">
    <property type="entry name" value="HELICASE_CTER"/>
    <property type="match status" value="1"/>
</dbReference>
<dbReference type="GO" id="GO:0003676">
    <property type="term" value="F:nucleic acid binding"/>
    <property type="evidence" value="ECO:0007669"/>
    <property type="project" value="InterPro"/>
</dbReference>
<dbReference type="GO" id="GO:0009266">
    <property type="term" value="P:response to temperature stimulus"/>
    <property type="evidence" value="ECO:0007669"/>
    <property type="project" value="UniProtKB-ARBA"/>
</dbReference>
<comment type="caution">
    <text evidence="16">The sequence shown here is derived from an EMBL/GenBank/DDBJ whole genome shotgun (WGS) entry which is preliminary data.</text>
</comment>
<dbReference type="InterPro" id="IPR001650">
    <property type="entry name" value="Helicase_C-like"/>
</dbReference>
<dbReference type="EC" id="3.6.4.13" evidence="1"/>
<evidence type="ECO:0000259" key="14">
    <source>
        <dbReference type="PROSITE" id="PS51194"/>
    </source>
</evidence>
<dbReference type="AlphaFoldDB" id="A0A4V2UNU7"/>
<evidence type="ECO:0000256" key="7">
    <source>
        <dbReference type="ARBA" id="ARBA00038437"/>
    </source>
</evidence>
<keyword evidence="4 11" id="KW-0378">Hydrolase</keyword>
<dbReference type="CDD" id="cd00268">
    <property type="entry name" value="DEADc"/>
    <property type="match status" value="1"/>
</dbReference>
<dbReference type="PANTHER" id="PTHR47959:SF13">
    <property type="entry name" value="ATP-DEPENDENT RNA HELICASE RHLE"/>
    <property type="match status" value="1"/>
</dbReference>
<dbReference type="Proteomes" id="UP000295304">
    <property type="component" value="Unassembled WGS sequence"/>
</dbReference>
<dbReference type="SMART" id="SM00487">
    <property type="entry name" value="DEXDc"/>
    <property type="match status" value="1"/>
</dbReference>
<dbReference type="GO" id="GO:0003724">
    <property type="term" value="F:RNA helicase activity"/>
    <property type="evidence" value="ECO:0007669"/>
    <property type="project" value="UniProtKB-EC"/>
</dbReference>
<evidence type="ECO:0000256" key="4">
    <source>
        <dbReference type="ARBA" id="ARBA00022801"/>
    </source>
</evidence>
<evidence type="ECO:0000313" key="17">
    <source>
        <dbReference type="Proteomes" id="UP000295304"/>
    </source>
</evidence>
<keyword evidence="3 11" id="KW-0547">Nucleotide-binding</keyword>
<keyword evidence="6 11" id="KW-0067">ATP-binding</keyword>
<name>A0A4V2UNU7_9PROT</name>
<evidence type="ECO:0000256" key="8">
    <source>
        <dbReference type="ARBA" id="ARBA00047984"/>
    </source>
</evidence>
<evidence type="ECO:0000259" key="13">
    <source>
        <dbReference type="PROSITE" id="PS51192"/>
    </source>
</evidence>
<feature type="domain" description="Helicase C-terminal" evidence="14">
    <location>
        <begin position="218"/>
        <end position="381"/>
    </location>
</feature>
<gene>
    <name evidence="16" type="ORF">EDD55_10362</name>
</gene>
<keyword evidence="2" id="KW-0963">Cytoplasm</keyword>
<evidence type="ECO:0000256" key="2">
    <source>
        <dbReference type="ARBA" id="ARBA00022490"/>
    </source>
</evidence>
<dbReference type="InterPro" id="IPR014001">
    <property type="entry name" value="Helicase_ATP-bd"/>
</dbReference>
<accession>A0A4V2UNU7</accession>
<dbReference type="InterPro" id="IPR027417">
    <property type="entry name" value="P-loop_NTPase"/>
</dbReference>
<protein>
    <recommendedName>
        <fullName evidence="9">DEAD-box ATP-dependent RNA helicase RhpA</fullName>
        <ecNumber evidence="1">3.6.4.13</ecNumber>
    </recommendedName>
</protein>
<dbReference type="FunFam" id="3.40.50.300:FF:000108">
    <property type="entry name" value="ATP-dependent RNA helicase RhlE"/>
    <property type="match status" value="1"/>
</dbReference>
<evidence type="ECO:0000256" key="5">
    <source>
        <dbReference type="ARBA" id="ARBA00022806"/>
    </source>
</evidence>
<dbReference type="InterPro" id="IPR044742">
    <property type="entry name" value="DEAD/DEAH_RhlB"/>
</dbReference>
<feature type="short sequence motif" description="Q motif" evidence="10">
    <location>
        <begin position="1"/>
        <end position="29"/>
    </location>
</feature>
<evidence type="ECO:0000256" key="11">
    <source>
        <dbReference type="RuleBase" id="RU000492"/>
    </source>
</evidence>
<evidence type="ECO:0000256" key="1">
    <source>
        <dbReference type="ARBA" id="ARBA00012552"/>
    </source>
</evidence>
<dbReference type="Pfam" id="PF00270">
    <property type="entry name" value="DEAD"/>
    <property type="match status" value="1"/>
</dbReference>
<evidence type="ECO:0000259" key="15">
    <source>
        <dbReference type="PROSITE" id="PS51195"/>
    </source>
</evidence>
<comment type="catalytic activity">
    <reaction evidence="8">
        <text>ATP + H2O = ADP + phosphate + H(+)</text>
        <dbReference type="Rhea" id="RHEA:13065"/>
        <dbReference type="ChEBI" id="CHEBI:15377"/>
        <dbReference type="ChEBI" id="CHEBI:15378"/>
        <dbReference type="ChEBI" id="CHEBI:30616"/>
        <dbReference type="ChEBI" id="CHEBI:43474"/>
        <dbReference type="ChEBI" id="CHEBI:456216"/>
        <dbReference type="EC" id="3.6.4.13"/>
    </reaction>
</comment>
<feature type="domain" description="Helicase ATP-binding" evidence="13">
    <location>
        <begin position="32"/>
        <end position="207"/>
    </location>
</feature>
<evidence type="ECO:0000313" key="16">
    <source>
        <dbReference type="EMBL" id="TCS63441.1"/>
    </source>
</evidence>
<dbReference type="PROSITE" id="PS00039">
    <property type="entry name" value="DEAD_ATP_HELICASE"/>
    <property type="match status" value="1"/>
</dbReference>
<dbReference type="EMBL" id="SLZW01000003">
    <property type="protein sequence ID" value="TCS63441.1"/>
    <property type="molecule type" value="Genomic_DNA"/>
</dbReference>
<dbReference type="GO" id="GO:0016787">
    <property type="term" value="F:hydrolase activity"/>
    <property type="evidence" value="ECO:0007669"/>
    <property type="project" value="UniProtKB-KW"/>
</dbReference>
<feature type="compositionally biased region" description="Basic residues" evidence="12">
    <location>
        <begin position="390"/>
        <end position="402"/>
    </location>
</feature>
<sequence length="430" mass="46884">MKFTDLNLIEPIERAIAAQGYTAPTPIQAQSIPYLLAGKDLLGVAQTGTGKTAAFALPLLQRLVQSGARPTSGAPRALILAPTRELASQIDACIKTYARHLRLFHTVVFGGAPMRPQVRDLQRGVDILVATPGRLLDHINQRNVRLNGVETFILDEADRMLDMGFVGDVKKMAAMLPKAHQTVLFSATMPPSVAALAQGLLNDPVRVEVAAQATTAERVEQRVLFVAKQKKRDLLTSLMDDEKIARVLIFTRTKHGADRVAKHLDQCGVKAGAIHGNKTQRARENALRAFRGGHLRALVATDIAARGIDVEGVTHVINFELPNDPESYVHRIGRTARGGADGIALSFCDGEERGYLRSIEKIIRQSVTVEEDHPFHSAEIANDPGFGAAKPKKRGGFKKRRSDARSQQNAGKPWQKGKPSTPSRRSKKVA</sequence>
<evidence type="ECO:0000256" key="10">
    <source>
        <dbReference type="PROSITE-ProRule" id="PRU00552"/>
    </source>
</evidence>
<dbReference type="Gene3D" id="3.40.50.300">
    <property type="entry name" value="P-loop containing nucleotide triphosphate hydrolases"/>
    <property type="match status" value="2"/>
</dbReference>
<evidence type="ECO:0000256" key="9">
    <source>
        <dbReference type="ARBA" id="ARBA00074363"/>
    </source>
</evidence>
<keyword evidence="17" id="KW-1185">Reference proteome</keyword>
<dbReference type="InterPro" id="IPR050079">
    <property type="entry name" value="DEAD_box_RNA_helicase"/>
</dbReference>
<dbReference type="Pfam" id="PF00271">
    <property type="entry name" value="Helicase_C"/>
    <property type="match status" value="1"/>
</dbReference>
<dbReference type="InterPro" id="IPR011545">
    <property type="entry name" value="DEAD/DEAH_box_helicase_dom"/>
</dbReference>
<feature type="region of interest" description="Disordered" evidence="12">
    <location>
        <begin position="378"/>
        <end position="430"/>
    </location>
</feature>
<dbReference type="InterPro" id="IPR000629">
    <property type="entry name" value="RNA-helicase_DEAD-box_CS"/>
</dbReference>
<dbReference type="GO" id="GO:0005524">
    <property type="term" value="F:ATP binding"/>
    <property type="evidence" value="ECO:0007669"/>
    <property type="project" value="UniProtKB-KW"/>
</dbReference>
<comment type="similarity">
    <text evidence="7 11">Belongs to the DEAD box helicase family.</text>
</comment>
<dbReference type="OrthoDB" id="9805696at2"/>
<dbReference type="PROSITE" id="PS51192">
    <property type="entry name" value="HELICASE_ATP_BIND_1"/>
    <property type="match status" value="1"/>
</dbReference>
<dbReference type="InterPro" id="IPR014014">
    <property type="entry name" value="RNA_helicase_DEAD_Q_motif"/>
</dbReference>
<evidence type="ECO:0000256" key="6">
    <source>
        <dbReference type="ARBA" id="ARBA00022840"/>
    </source>
</evidence>
<dbReference type="RefSeq" id="WP_132938419.1">
    <property type="nucleotide sequence ID" value="NZ_CP119676.1"/>
</dbReference>
<organism evidence="16 17">
    <name type="scientific">Varunaivibrio sulfuroxidans</name>
    <dbReference type="NCBI Taxonomy" id="1773489"/>
    <lineage>
        <taxon>Bacteria</taxon>
        <taxon>Pseudomonadati</taxon>
        <taxon>Pseudomonadota</taxon>
        <taxon>Alphaproteobacteria</taxon>
        <taxon>Rhodospirillales</taxon>
        <taxon>Magnetovibrionaceae</taxon>
        <taxon>Varunaivibrio</taxon>
    </lineage>
</organism>
<dbReference type="PANTHER" id="PTHR47959">
    <property type="entry name" value="ATP-DEPENDENT RNA HELICASE RHLE-RELATED"/>
    <property type="match status" value="1"/>
</dbReference>
<feature type="domain" description="DEAD-box RNA helicase Q" evidence="15">
    <location>
        <begin position="1"/>
        <end position="29"/>
    </location>
</feature>
<dbReference type="SUPFAM" id="SSF52540">
    <property type="entry name" value="P-loop containing nucleoside triphosphate hydrolases"/>
    <property type="match status" value="1"/>
</dbReference>
<dbReference type="CDD" id="cd18787">
    <property type="entry name" value="SF2_C_DEAD"/>
    <property type="match status" value="1"/>
</dbReference>
<dbReference type="GO" id="GO:0042255">
    <property type="term" value="P:ribosome assembly"/>
    <property type="evidence" value="ECO:0007669"/>
    <property type="project" value="UniProtKB-ARBA"/>
</dbReference>
<dbReference type="GO" id="GO:0005829">
    <property type="term" value="C:cytosol"/>
    <property type="evidence" value="ECO:0007669"/>
    <property type="project" value="TreeGrafter"/>
</dbReference>
<keyword evidence="5 11" id="KW-0347">Helicase</keyword>
<dbReference type="SMART" id="SM00490">
    <property type="entry name" value="HELICc"/>
    <property type="match status" value="1"/>
</dbReference>
<evidence type="ECO:0000256" key="12">
    <source>
        <dbReference type="SAM" id="MobiDB-lite"/>
    </source>
</evidence>